<feature type="short sequence motif" description="Q motif" evidence="5">
    <location>
        <begin position="122"/>
        <end position="150"/>
    </location>
</feature>
<dbReference type="AlphaFoldDB" id="K0SLF1"/>
<dbReference type="GO" id="GO:0003724">
    <property type="term" value="F:RNA helicase activity"/>
    <property type="evidence" value="ECO:0007669"/>
    <property type="project" value="InterPro"/>
</dbReference>
<accession>K0SLF1</accession>
<keyword evidence="1" id="KW-0547">Nucleotide-binding</keyword>
<feature type="compositionally biased region" description="Basic residues" evidence="6">
    <location>
        <begin position="12"/>
        <end position="22"/>
    </location>
</feature>
<evidence type="ECO:0000313" key="10">
    <source>
        <dbReference type="Proteomes" id="UP000266841"/>
    </source>
</evidence>
<keyword evidence="2" id="KW-0378">Hydrolase</keyword>
<sequence length="260" mass="28913">MRIIDEELKAQKKEKKEKKKRKREADNLSQDNTAFEGGQDRELEKNRLRAYSGDFDEKPSNDGDQQPSAKRLRTRSMDKAEDNAKVVQAEKSQSTEEWRKSHNITVQGYGKNANQKFEDPFIEFNDAPFNASIQKTLKAAGFERPTFIQSQAWPIAIQGKDLISIAKTGSGKTCGFLLPSFHQYIQAKGTGGVGAGRARGPMMLVLAPTRELACQILEETQKFGRPIGIRSVCCYGGAPKYPQIAALDRGVECVIATRAV</sequence>
<dbReference type="SUPFAM" id="SSF52540">
    <property type="entry name" value="P-loop containing nucleoside triphosphate hydrolases"/>
    <property type="match status" value="1"/>
</dbReference>
<gene>
    <name evidence="9" type="ORF">THAOC_20494</name>
</gene>
<feature type="domain" description="DEAD-box RNA helicase Q" evidence="8">
    <location>
        <begin position="122"/>
        <end position="150"/>
    </location>
</feature>
<evidence type="ECO:0000256" key="2">
    <source>
        <dbReference type="ARBA" id="ARBA00022801"/>
    </source>
</evidence>
<protein>
    <recommendedName>
        <fullName evidence="11">Helicase ATP-binding domain-containing protein</fullName>
    </recommendedName>
</protein>
<dbReference type="GO" id="GO:0016787">
    <property type="term" value="F:hydrolase activity"/>
    <property type="evidence" value="ECO:0007669"/>
    <property type="project" value="UniProtKB-KW"/>
</dbReference>
<comment type="caution">
    <text evidence="9">The sequence shown here is derived from an EMBL/GenBank/DDBJ whole genome shotgun (WGS) entry which is preliminary data.</text>
</comment>
<evidence type="ECO:0000259" key="7">
    <source>
        <dbReference type="PROSITE" id="PS51192"/>
    </source>
</evidence>
<dbReference type="Pfam" id="PF00270">
    <property type="entry name" value="DEAD"/>
    <property type="match status" value="1"/>
</dbReference>
<name>K0SLF1_THAOC</name>
<feature type="compositionally biased region" description="Basic and acidic residues" evidence="6">
    <location>
        <begin position="38"/>
        <end position="47"/>
    </location>
</feature>
<dbReference type="CDD" id="cd00268">
    <property type="entry name" value="DEADc"/>
    <property type="match status" value="1"/>
</dbReference>
<feature type="compositionally biased region" description="Basic and acidic residues" evidence="6">
    <location>
        <begin position="75"/>
        <end position="84"/>
    </location>
</feature>
<reference evidence="9 10" key="1">
    <citation type="journal article" date="2012" name="Genome Biol.">
        <title>Genome and low-iron response of an oceanic diatom adapted to chronic iron limitation.</title>
        <authorList>
            <person name="Lommer M."/>
            <person name="Specht M."/>
            <person name="Roy A.S."/>
            <person name="Kraemer L."/>
            <person name="Andreson R."/>
            <person name="Gutowska M.A."/>
            <person name="Wolf J."/>
            <person name="Bergner S.V."/>
            <person name="Schilhabel M.B."/>
            <person name="Klostermeier U.C."/>
            <person name="Beiko R.G."/>
            <person name="Rosenstiel P."/>
            <person name="Hippler M."/>
            <person name="Laroche J."/>
        </authorList>
    </citation>
    <scope>NUCLEOTIDE SEQUENCE [LARGE SCALE GENOMIC DNA]</scope>
    <source>
        <strain evidence="9 10">CCMP1005</strain>
    </source>
</reference>
<keyword evidence="4" id="KW-0067">ATP-binding</keyword>
<dbReference type="EMBL" id="AGNL01023151">
    <property type="protein sequence ID" value="EJK59307.1"/>
    <property type="molecule type" value="Genomic_DNA"/>
</dbReference>
<dbReference type="Proteomes" id="UP000266841">
    <property type="component" value="Unassembled WGS sequence"/>
</dbReference>
<evidence type="ECO:0000256" key="1">
    <source>
        <dbReference type="ARBA" id="ARBA00022741"/>
    </source>
</evidence>
<feature type="compositionally biased region" description="Basic and acidic residues" evidence="6">
    <location>
        <begin position="1"/>
        <end position="11"/>
    </location>
</feature>
<evidence type="ECO:0000313" key="9">
    <source>
        <dbReference type="EMBL" id="EJK59307.1"/>
    </source>
</evidence>
<evidence type="ECO:0000259" key="8">
    <source>
        <dbReference type="PROSITE" id="PS51195"/>
    </source>
</evidence>
<dbReference type="OrthoDB" id="196131at2759"/>
<dbReference type="eggNOG" id="KOG0331">
    <property type="taxonomic scope" value="Eukaryota"/>
</dbReference>
<organism evidence="9 10">
    <name type="scientific">Thalassiosira oceanica</name>
    <name type="common">Marine diatom</name>
    <dbReference type="NCBI Taxonomy" id="159749"/>
    <lineage>
        <taxon>Eukaryota</taxon>
        <taxon>Sar</taxon>
        <taxon>Stramenopiles</taxon>
        <taxon>Ochrophyta</taxon>
        <taxon>Bacillariophyta</taxon>
        <taxon>Coscinodiscophyceae</taxon>
        <taxon>Thalassiosirophycidae</taxon>
        <taxon>Thalassiosirales</taxon>
        <taxon>Thalassiosiraceae</taxon>
        <taxon>Thalassiosira</taxon>
    </lineage>
</organism>
<dbReference type="GO" id="GO:0005524">
    <property type="term" value="F:ATP binding"/>
    <property type="evidence" value="ECO:0007669"/>
    <property type="project" value="UniProtKB-KW"/>
</dbReference>
<evidence type="ECO:0000256" key="6">
    <source>
        <dbReference type="SAM" id="MobiDB-lite"/>
    </source>
</evidence>
<evidence type="ECO:0008006" key="11">
    <source>
        <dbReference type="Google" id="ProtNLM"/>
    </source>
</evidence>
<dbReference type="GO" id="GO:0003676">
    <property type="term" value="F:nucleic acid binding"/>
    <property type="evidence" value="ECO:0007669"/>
    <property type="project" value="InterPro"/>
</dbReference>
<dbReference type="InterPro" id="IPR014001">
    <property type="entry name" value="Helicase_ATP-bd"/>
</dbReference>
<dbReference type="InterPro" id="IPR011545">
    <property type="entry name" value="DEAD/DEAH_box_helicase_dom"/>
</dbReference>
<dbReference type="PROSITE" id="PS51192">
    <property type="entry name" value="HELICASE_ATP_BIND_1"/>
    <property type="match status" value="1"/>
</dbReference>
<feature type="region of interest" description="Disordered" evidence="6">
    <location>
        <begin position="1"/>
        <end position="98"/>
    </location>
</feature>
<keyword evidence="10" id="KW-1185">Reference proteome</keyword>
<dbReference type="InterPro" id="IPR027417">
    <property type="entry name" value="P-loop_NTPase"/>
</dbReference>
<dbReference type="PROSITE" id="PS51195">
    <property type="entry name" value="Q_MOTIF"/>
    <property type="match status" value="1"/>
</dbReference>
<dbReference type="InterPro" id="IPR014014">
    <property type="entry name" value="RNA_helicase_DEAD_Q_motif"/>
</dbReference>
<evidence type="ECO:0000256" key="3">
    <source>
        <dbReference type="ARBA" id="ARBA00022806"/>
    </source>
</evidence>
<dbReference type="Gene3D" id="3.40.50.300">
    <property type="entry name" value="P-loop containing nucleotide triphosphate hydrolases"/>
    <property type="match status" value="1"/>
</dbReference>
<evidence type="ECO:0000256" key="5">
    <source>
        <dbReference type="PROSITE-ProRule" id="PRU00552"/>
    </source>
</evidence>
<dbReference type="PANTHER" id="PTHR47958">
    <property type="entry name" value="ATP-DEPENDENT RNA HELICASE DBP3"/>
    <property type="match status" value="1"/>
</dbReference>
<dbReference type="InterPro" id="IPR044742">
    <property type="entry name" value="DEAD/DEAH_RhlB"/>
</dbReference>
<keyword evidence="3" id="KW-0347">Helicase</keyword>
<evidence type="ECO:0000256" key="4">
    <source>
        <dbReference type="ARBA" id="ARBA00022840"/>
    </source>
</evidence>
<proteinExistence type="predicted"/>
<feature type="domain" description="Helicase ATP-binding" evidence="7">
    <location>
        <begin position="153"/>
        <end position="260"/>
    </location>
</feature>